<keyword evidence="1" id="KW-0472">Membrane</keyword>
<evidence type="ECO:0000256" key="1">
    <source>
        <dbReference type="SAM" id="Phobius"/>
    </source>
</evidence>
<evidence type="ECO:0000313" key="2">
    <source>
        <dbReference type="EMBL" id="JAD98749.1"/>
    </source>
</evidence>
<reference evidence="2" key="2">
    <citation type="journal article" date="2015" name="Data Brief">
        <title>Shoot transcriptome of the giant reed, Arundo donax.</title>
        <authorList>
            <person name="Barrero R.A."/>
            <person name="Guerrero F.D."/>
            <person name="Moolhuijzen P."/>
            <person name="Goolsby J.A."/>
            <person name="Tidwell J."/>
            <person name="Bellgard S.E."/>
            <person name="Bellgard M.I."/>
        </authorList>
    </citation>
    <scope>NUCLEOTIDE SEQUENCE</scope>
    <source>
        <tissue evidence="2">Shoot tissue taken approximately 20 cm above the soil surface</tissue>
    </source>
</reference>
<sequence length="74" mass="7665">MIIGTETIEGEARAGVGRGMSGTGTMIEIIISVAGLAVLAPIMTGNIADTGVPIGDVLSFCFVLLIIFPSFFKY</sequence>
<feature type="transmembrane region" description="Helical" evidence="1">
    <location>
        <begin position="27"/>
        <end position="48"/>
    </location>
</feature>
<name>A0A0A9EDC1_ARUDO</name>
<proteinExistence type="predicted"/>
<organism evidence="2">
    <name type="scientific">Arundo donax</name>
    <name type="common">Giant reed</name>
    <name type="synonym">Donax arundinaceus</name>
    <dbReference type="NCBI Taxonomy" id="35708"/>
    <lineage>
        <taxon>Eukaryota</taxon>
        <taxon>Viridiplantae</taxon>
        <taxon>Streptophyta</taxon>
        <taxon>Embryophyta</taxon>
        <taxon>Tracheophyta</taxon>
        <taxon>Spermatophyta</taxon>
        <taxon>Magnoliopsida</taxon>
        <taxon>Liliopsida</taxon>
        <taxon>Poales</taxon>
        <taxon>Poaceae</taxon>
        <taxon>PACMAD clade</taxon>
        <taxon>Arundinoideae</taxon>
        <taxon>Arundineae</taxon>
        <taxon>Arundo</taxon>
    </lineage>
</organism>
<dbReference type="AlphaFoldDB" id="A0A0A9EDC1"/>
<protein>
    <submittedName>
        <fullName evidence="2">Uncharacterized protein</fullName>
    </submittedName>
</protein>
<feature type="transmembrane region" description="Helical" evidence="1">
    <location>
        <begin position="54"/>
        <end position="72"/>
    </location>
</feature>
<reference evidence="2" key="1">
    <citation type="submission" date="2014-09" db="EMBL/GenBank/DDBJ databases">
        <authorList>
            <person name="Magalhaes I.L.F."/>
            <person name="Oliveira U."/>
            <person name="Santos F.R."/>
            <person name="Vidigal T.H.D.A."/>
            <person name="Brescovit A.D."/>
            <person name="Santos A.J."/>
        </authorList>
    </citation>
    <scope>NUCLEOTIDE SEQUENCE</scope>
    <source>
        <tissue evidence="2">Shoot tissue taken approximately 20 cm above the soil surface</tissue>
    </source>
</reference>
<dbReference type="EMBL" id="GBRH01199146">
    <property type="protein sequence ID" value="JAD98749.1"/>
    <property type="molecule type" value="Transcribed_RNA"/>
</dbReference>
<keyword evidence="1" id="KW-1133">Transmembrane helix</keyword>
<keyword evidence="1" id="KW-0812">Transmembrane</keyword>
<accession>A0A0A9EDC1</accession>